<proteinExistence type="predicted"/>
<accession>A0A655ZB10</accession>
<evidence type="ECO:0000313" key="1">
    <source>
        <dbReference type="EMBL" id="CSC63099.1"/>
    </source>
</evidence>
<dbReference type="Proteomes" id="UP000046067">
    <property type="component" value="Unassembled WGS sequence"/>
</dbReference>
<organism evidence="1 2">
    <name type="scientific">Vibrio cholerae</name>
    <dbReference type="NCBI Taxonomy" id="666"/>
    <lineage>
        <taxon>Bacteria</taxon>
        <taxon>Pseudomonadati</taxon>
        <taxon>Pseudomonadota</taxon>
        <taxon>Gammaproteobacteria</taxon>
        <taxon>Vibrionales</taxon>
        <taxon>Vibrionaceae</taxon>
        <taxon>Vibrio</taxon>
    </lineage>
</organism>
<sequence length="42" mass="4908">MPDSNPDFSHRVLRRQADAEMDSMLQPECGFTVIRPHCFSRE</sequence>
<protein>
    <submittedName>
        <fullName evidence="1">Uncharacterized protein</fullName>
    </submittedName>
</protein>
<gene>
    <name evidence="1" type="ORF">ERS013201_03122</name>
</gene>
<name>A0A655ZB10_VIBCL</name>
<dbReference type="EMBL" id="CWQJ01000024">
    <property type="protein sequence ID" value="CSC63099.1"/>
    <property type="molecule type" value="Genomic_DNA"/>
</dbReference>
<evidence type="ECO:0000313" key="2">
    <source>
        <dbReference type="Proteomes" id="UP000046067"/>
    </source>
</evidence>
<reference evidence="1 2" key="1">
    <citation type="submission" date="2015-07" db="EMBL/GenBank/DDBJ databases">
        <authorList>
            <consortium name="Pathogen Informatics"/>
        </authorList>
    </citation>
    <scope>NUCLEOTIDE SEQUENCE [LARGE SCALE GENOMIC DNA]</scope>
    <source>
        <strain evidence="1 2">A325</strain>
    </source>
</reference>
<dbReference type="AlphaFoldDB" id="A0A655ZB10"/>